<organism evidence="5 6">
    <name type="scientific">Colwellia psychrerythraea</name>
    <name type="common">Vibrio psychroerythus</name>
    <dbReference type="NCBI Taxonomy" id="28229"/>
    <lineage>
        <taxon>Bacteria</taxon>
        <taxon>Pseudomonadati</taxon>
        <taxon>Pseudomonadota</taxon>
        <taxon>Gammaproteobacteria</taxon>
        <taxon>Alteromonadales</taxon>
        <taxon>Colwelliaceae</taxon>
        <taxon>Colwellia</taxon>
    </lineage>
</organism>
<dbReference type="GO" id="GO:0030313">
    <property type="term" value="C:cell envelope"/>
    <property type="evidence" value="ECO:0007669"/>
    <property type="project" value="UniProtKB-SubCell"/>
</dbReference>
<keyword evidence="4" id="KW-0472">Membrane</keyword>
<dbReference type="Gene3D" id="2.40.30.170">
    <property type="match status" value="1"/>
</dbReference>
<evidence type="ECO:0000256" key="4">
    <source>
        <dbReference type="SAM" id="Phobius"/>
    </source>
</evidence>
<dbReference type="Proteomes" id="UP000029868">
    <property type="component" value="Unassembled WGS sequence"/>
</dbReference>
<reference evidence="5 6" key="1">
    <citation type="submission" date="2014-08" db="EMBL/GenBank/DDBJ databases">
        <title>Genomic and Phenotypic Diversity of Colwellia psychrerythraea strains from Disparate Marine Basins.</title>
        <authorList>
            <person name="Techtmann S.M."/>
            <person name="Stelling S.C."/>
            <person name="Utturkar S.M."/>
            <person name="Alshibli N."/>
            <person name="Harris A."/>
            <person name="Brown S.D."/>
            <person name="Hazen T.C."/>
        </authorList>
    </citation>
    <scope>NUCLEOTIDE SEQUENCE [LARGE SCALE GENOMIC DNA]</scope>
    <source>
        <strain evidence="5 6">GAB14E</strain>
    </source>
</reference>
<dbReference type="EMBL" id="JQEC01000034">
    <property type="protein sequence ID" value="KGJ92271.1"/>
    <property type="molecule type" value="Genomic_DNA"/>
</dbReference>
<dbReference type="PANTHER" id="PTHR32347:SF23">
    <property type="entry name" value="BLL5650 PROTEIN"/>
    <property type="match status" value="1"/>
</dbReference>
<dbReference type="InterPro" id="IPR050465">
    <property type="entry name" value="UPF0194_transport"/>
</dbReference>
<keyword evidence="4" id="KW-0812">Transmembrane</keyword>
<evidence type="ECO:0000256" key="3">
    <source>
        <dbReference type="SAM" id="Coils"/>
    </source>
</evidence>
<keyword evidence="2 3" id="KW-0175">Coiled coil</keyword>
<feature type="transmembrane region" description="Helical" evidence="4">
    <location>
        <begin position="17"/>
        <end position="36"/>
    </location>
</feature>
<sequence length="418" mass="46547">MDIVRSKQKKKINIKRWFSIAAITIIAFTLIINLSGNSATYQVDKSELLLAQVQRGQLNISVRGVGVLVPKDIRWVATNVDGRVERILIKAGAKVKKGDLLLELSNPQLIQQLEETKWQLEEMVAETNALNVSLASELLDQEAAVINEKLNHQRALLTFNAQKKLLDQGTVAVSHIAHEEVKIDVAQYKERWQLEVKRLNKKQESLTAQAKAYQARLNRMHKIYQRAQQQVESLKVHASMDSIVQAMPMELGQRVLMGSNLARLARSGEFIAELRVPEKQIKDVALGQSVVVDTRNSKIVGIVQRIDPIVNNGSVQVDIELIGDMPKDARPDLTVNGVIAIANIADTLFVKRPMFASEHSEAFAYLLAEDGSQADKVSIHFGQTSTQYIQITSGLVAGNNIIISDISAWEKQQTINVN</sequence>
<proteinExistence type="predicted"/>
<dbReference type="AlphaFoldDB" id="A0A099KP48"/>
<keyword evidence="4" id="KW-1133">Transmembrane helix</keyword>
<feature type="coiled-coil region" evidence="3">
    <location>
        <begin position="189"/>
        <end position="230"/>
    </location>
</feature>
<evidence type="ECO:0000256" key="1">
    <source>
        <dbReference type="ARBA" id="ARBA00004196"/>
    </source>
</evidence>
<dbReference type="RefSeq" id="WP_033082605.1">
    <property type="nucleotide sequence ID" value="NZ_JQEC01000034.1"/>
</dbReference>
<dbReference type="Gene3D" id="2.40.420.20">
    <property type="match status" value="1"/>
</dbReference>
<comment type="caution">
    <text evidence="5">The sequence shown here is derived from an EMBL/GenBank/DDBJ whole genome shotgun (WGS) entry which is preliminary data.</text>
</comment>
<protein>
    <submittedName>
        <fullName evidence="5">Uncharacterized protein</fullName>
    </submittedName>
</protein>
<comment type="subcellular location">
    <subcellularLocation>
        <location evidence="1">Cell envelope</location>
    </subcellularLocation>
</comment>
<dbReference type="OrthoDB" id="9806939at2"/>
<accession>A0A099KP48</accession>
<evidence type="ECO:0000313" key="6">
    <source>
        <dbReference type="Proteomes" id="UP000029868"/>
    </source>
</evidence>
<gene>
    <name evidence="5" type="ORF">GAB14E_2859</name>
</gene>
<dbReference type="Gene3D" id="2.40.50.100">
    <property type="match status" value="1"/>
</dbReference>
<dbReference type="PANTHER" id="PTHR32347">
    <property type="entry name" value="EFFLUX SYSTEM COMPONENT YKNX-RELATED"/>
    <property type="match status" value="1"/>
</dbReference>
<evidence type="ECO:0000256" key="2">
    <source>
        <dbReference type="ARBA" id="ARBA00023054"/>
    </source>
</evidence>
<evidence type="ECO:0000313" key="5">
    <source>
        <dbReference type="EMBL" id="KGJ92271.1"/>
    </source>
</evidence>
<dbReference type="PATRIC" id="fig|28229.3.peg.2579"/>
<name>A0A099KP48_COLPS</name>